<organism evidence="1 2">
    <name type="scientific">Natrinema gari JCM 14663</name>
    <dbReference type="NCBI Taxonomy" id="1230459"/>
    <lineage>
        <taxon>Archaea</taxon>
        <taxon>Methanobacteriati</taxon>
        <taxon>Methanobacteriota</taxon>
        <taxon>Stenosarchaea group</taxon>
        <taxon>Halobacteria</taxon>
        <taxon>Halobacteriales</taxon>
        <taxon>Natrialbaceae</taxon>
        <taxon>Natrinema</taxon>
    </lineage>
</organism>
<proteinExistence type="predicted"/>
<dbReference type="GO" id="GO:0006281">
    <property type="term" value="P:DNA repair"/>
    <property type="evidence" value="ECO:0007669"/>
    <property type="project" value="InterPro"/>
</dbReference>
<dbReference type="RefSeq" id="WP_008455536.1">
    <property type="nucleotide sequence ID" value="NZ_AOIJ01000049.1"/>
</dbReference>
<dbReference type="AlphaFoldDB" id="L9Z123"/>
<dbReference type="GO" id="GO:0003824">
    <property type="term" value="F:catalytic activity"/>
    <property type="evidence" value="ECO:0007669"/>
    <property type="project" value="InterPro"/>
</dbReference>
<evidence type="ECO:0000313" key="2">
    <source>
        <dbReference type="Proteomes" id="UP000011592"/>
    </source>
</evidence>
<gene>
    <name evidence="1" type="ORF">C486_10130</name>
</gene>
<name>L9Z123_9EURY</name>
<keyword evidence="2" id="KW-1185">Reference proteome</keyword>
<sequence length="178" mass="20481">MDLGRHVLEQQESRYAEEEDLYEEEVARLESLPTAFEEGEWSREDLEWIIEWKVGVFTKPTLKHLRKNGDEEIQARIEEAVHESSIRPKVEALTSLNGIGVPVASAILLFINPNRFTVIDERAWNVLQETGYLSQDLSDDPTVEEYLLYLGACWALANEFDVSLRTLDMALWALDINN</sequence>
<comment type="caution">
    <text evidence="1">The sequence shown here is derived from an EMBL/GenBank/DDBJ whole genome shotgun (WGS) entry which is preliminary data.</text>
</comment>
<dbReference type="EMBL" id="AOIJ01000049">
    <property type="protein sequence ID" value="ELY80064.1"/>
    <property type="molecule type" value="Genomic_DNA"/>
</dbReference>
<protein>
    <submittedName>
        <fullName evidence="1">Uncharacterized protein</fullName>
    </submittedName>
</protein>
<dbReference type="PATRIC" id="fig|1230459.4.peg.2023"/>
<accession>L9Z123</accession>
<reference evidence="1 2" key="1">
    <citation type="journal article" date="2014" name="PLoS Genet.">
        <title>Phylogenetically driven sequencing of extremely halophilic archaea reveals strategies for static and dynamic osmo-response.</title>
        <authorList>
            <person name="Becker E.A."/>
            <person name="Seitzer P.M."/>
            <person name="Tritt A."/>
            <person name="Larsen D."/>
            <person name="Krusor M."/>
            <person name="Yao A.I."/>
            <person name="Wu D."/>
            <person name="Madern D."/>
            <person name="Eisen J.A."/>
            <person name="Darling A.E."/>
            <person name="Facciotti M.T."/>
        </authorList>
    </citation>
    <scope>NUCLEOTIDE SEQUENCE [LARGE SCALE GENOMIC DNA]</scope>
    <source>
        <strain evidence="1 2">JCM 14663</strain>
    </source>
</reference>
<dbReference type="InterPro" id="IPR011257">
    <property type="entry name" value="DNA_glycosylase"/>
</dbReference>
<evidence type="ECO:0000313" key="1">
    <source>
        <dbReference type="EMBL" id="ELY80064.1"/>
    </source>
</evidence>
<dbReference type="Proteomes" id="UP000011592">
    <property type="component" value="Unassembled WGS sequence"/>
</dbReference>
<dbReference type="SUPFAM" id="SSF48150">
    <property type="entry name" value="DNA-glycosylase"/>
    <property type="match status" value="1"/>
</dbReference>